<gene>
    <name evidence="8" type="ORF">RKE40_22530</name>
</gene>
<dbReference type="Proteomes" id="UP001254257">
    <property type="component" value="Unassembled WGS sequence"/>
</dbReference>
<dbReference type="InterPro" id="IPR048279">
    <property type="entry name" value="MdtK-like"/>
</dbReference>
<feature type="transmembrane region" description="Helical" evidence="7">
    <location>
        <begin position="199"/>
        <end position="219"/>
    </location>
</feature>
<organism evidence="8 9">
    <name type="scientific">Bosea rubneri</name>
    <dbReference type="NCBI Taxonomy" id="3075434"/>
    <lineage>
        <taxon>Bacteria</taxon>
        <taxon>Pseudomonadati</taxon>
        <taxon>Pseudomonadota</taxon>
        <taxon>Alphaproteobacteria</taxon>
        <taxon>Hyphomicrobiales</taxon>
        <taxon>Boseaceae</taxon>
        <taxon>Bosea</taxon>
    </lineage>
</organism>
<dbReference type="InterPro" id="IPR052031">
    <property type="entry name" value="Membrane_Transporter-Flippase"/>
</dbReference>
<keyword evidence="3" id="KW-1003">Cell membrane</keyword>
<evidence type="ECO:0000313" key="9">
    <source>
        <dbReference type="Proteomes" id="UP001254257"/>
    </source>
</evidence>
<name>A0ABU3SD18_9HYPH</name>
<accession>A0ABU3SD18</accession>
<dbReference type="PANTHER" id="PTHR43549">
    <property type="entry name" value="MULTIDRUG RESISTANCE PROTEIN YPNP-RELATED"/>
    <property type="match status" value="1"/>
</dbReference>
<dbReference type="EMBL" id="JAWDID010000046">
    <property type="protein sequence ID" value="MDU0342684.1"/>
    <property type="molecule type" value="Genomic_DNA"/>
</dbReference>
<feature type="transmembrane region" description="Helical" evidence="7">
    <location>
        <begin position="417"/>
        <end position="437"/>
    </location>
</feature>
<protein>
    <submittedName>
        <fullName evidence="8">MATE family efflux transporter</fullName>
    </submittedName>
</protein>
<dbReference type="RefSeq" id="WP_316020449.1">
    <property type="nucleotide sequence ID" value="NZ_JAWDID010000046.1"/>
</dbReference>
<evidence type="ECO:0000256" key="1">
    <source>
        <dbReference type="ARBA" id="ARBA00004429"/>
    </source>
</evidence>
<feature type="transmembrane region" description="Helical" evidence="7">
    <location>
        <begin position="102"/>
        <end position="120"/>
    </location>
</feature>
<keyword evidence="5 7" id="KW-1133">Transmembrane helix</keyword>
<evidence type="ECO:0000256" key="4">
    <source>
        <dbReference type="ARBA" id="ARBA00022692"/>
    </source>
</evidence>
<evidence type="ECO:0000256" key="7">
    <source>
        <dbReference type="SAM" id="Phobius"/>
    </source>
</evidence>
<evidence type="ECO:0000256" key="2">
    <source>
        <dbReference type="ARBA" id="ARBA00022448"/>
    </source>
</evidence>
<keyword evidence="4 7" id="KW-0812">Transmembrane</keyword>
<keyword evidence="6 7" id="KW-0472">Membrane</keyword>
<feature type="transmembrane region" description="Helical" evidence="7">
    <location>
        <begin position="172"/>
        <end position="193"/>
    </location>
</feature>
<feature type="transmembrane region" description="Helical" evidence="7">
    <location>
        <begin position="240"/>
        <end position="265"/>
    </location>
</feature>
<evidence type="ECO:0000313" key="8">
    <source>
        <dbReference type="EMBL" id="MDU0342684.1"/>
    </source>
</evidence>
<feature type="transmembrane region" description="Helical" evidence="7">
    <location>
        <begin position="285"/>
        <end position="305"/>
    </location>
</feature>
<feature type="transmembrane region" description="Helical" evidence="7">
    <location>
        <begin position="20"/>
        <end position="45"/>
    </location>
</feature>
<feature type="transmembrane region" description="Helical" evidence="7">
    <location>
        <begin position="317"/>
        <end position="335"/>
    </location>
</feature>
<feature type="transmembrane region" description="Helical" evidence="7">
    <location>
        <begin position="391"/>
        <end position="411"/>
    </location>
</feature>
<dbReference type="NCBIfam" id="TIGR00797">
    <property type="entry name" value="matE"/>
    <property type="match status" value="1"/>
</dbReference>
<comment type="caution">
    <text evidence="8">The sequence shown here is derived from an EMBL/GenBank/DDBJ whole genome shotgun (WGS) entry which is preliminary data.</text>
</comment>
<dbReference type="InterPro" id="IPR002528">
    <property type="entry name" value="MATE_fam"/>
</dbReference>
<dbReference type="PANTHER" id="PTHR43549:SF3">
    <property type="entry name" value="MULTIDRUG RESISTANCE PROTEIN YPNP-RELATED"/>
    <property type="match status" value="1"/>
</dbReference>
<feature type="transmembrane region" description="Helical" evidence="7">
    <location>
        <begin position="57"/>
        <end position="81"/>
    </location>
</feature>
<keyword evidence="2" id="KW-0813">Transport</keyword>
<dbReference type="Pfam" id="PF01554">
    <property type="entry name" value="MatE"/>
    <property type="match status" value="2"/>
</dbReference>
<evidence type="ECO:0000256" key="6">
    <source>
        <dbReference type="ARBA" id="ARBA00023136"/>
    </source>
</evidence>
<sequence>MNAPSKSPAVFVTGSTLRHVAVMTATASVGLMAVFVVDLLSLLYVSRLGRPAATAGVGYATIVLYLVVSFNVGLMIAVTALTARALGAGDRAAARRLAASSLTLMAVAAFVLSALILPLLPWLLTRLGAQGEAYAVAHSFLWITLPSNVLMALGMGFSAVLRAVGDAKRAMYVTLSGGVVIAGLDPLLIFGLGLGPDGAAIATVISRLMLVAVGYHGAVKVHGIVARPTLAAVRADAGRSFAIAAPAILTNLSNPIANAFFASIIARFGDQAIAATAIIDRLVPVAFGALFALSGAIGPILGQNWGALRFDRMRRALTDSVCFAAACVAIAWLLLVLLRHPLTTLFDASDETAEIVVFFCLISGPMWLFVGALFVANAAFNNLGMPLYSTVFSWGRATLGTVPMAFIGAHYAGPKGAIAGVALGAVLFGVLALVFAYRAIGKLERQAAAQAASLA</sequence>
<evidence type="ECO:0000256" key="5">
    <source>
        <dbReference type="ARBA" id="ARBA00022989"/>
    </source>
</evidence>
<feature type="transmembrane region" description="Helical" evidence="7">
    <location>
        <begin position="355"/>
        <end position="379"/>
    </location>
</feature>
<comment type="subcellular location">
    <subcellularLocation>
        <location evidence="1">Cell inner membrane</location>
        <topology evidence="1">Multi-pass membrane protein</topology>
    </subcellularLocation>
</comment>
<reference evidence="8 9" key="1">
    <citation type="submission" date="2023-09" db="EMBL/GenBank/DDBJ databases">
        <title>Whole genome shotgun sequencing (WGS) of Bosea sp. ZW T0_25, isolated from stored onions (Allium cepa).</title>
        <authorList>
            <person name="Stoll D.A."/>
            <person name="Huch M."/>
        </authorList>
    </citation>
    <scope>NUCLEOTIDE SEQUENCE [LARGE SCALE GENOMIC DNA]</scope>
    <source>
        <strain evidence="8 9">ZW T0_25</strain>
    </source>
</reference>
<keyword evidence="9" id="KW-1185">Reference proteome</keyword>
<proteinExistence type="predicted"/>
<evidence type="ECO:0000256" key="3">
    <source>
        <dbReference type="ARBA" id="ARBA00022475"/>
    </source>
</evidence>
<feature type="transmembrane region" description="Helical" evidence="7">
    <location>
        <begin position="140"/>
        <end position="160"/>
    </location>
</feature>
<dbReference type="PIRSF" id="PIRSF006603">
    <property type="entry name" value="DinF"/>
    <property type="match status" value="1"/>
</dbReference>